<organism evidence="8 9">
    <name type="scientific">Glonium stellatum</name>
    <dbReference type="NCBI Taxonomy" id="574774"/>
    <lineage>
        <taxon>Eukaryota</taxon>
        <taxon>Fungi</taxon>
        <taxon>Dikarya</taxon>
        <taxon>Ascomycota</taxon>
        <taxon>Pezizomycotina</taxon>
        <taxon>Dothideomycetes</taxon>
        <taxon>Pleosporomycetidae</taxon>
        <taxon>Gloniales</taxon>
        <taxon>Gloniaceae</taxon>
        <taxon>Glonium</taxon>
    </lineage>
</organism>
<evidence type="ECO:0000256" key="3">
    <source>
        <dbReference type="ARBA" id="ARBA00022694"/>
    </source>
</evidence>
<dbReference type="SMART" id="SM00320">
    <property type="entry name" value="WD40"/>
    <property type="match status" value="3"/>
</dbReference>
<keyword evidence="8" id="KW-0808">Transferase</keyword>
<dbReference type="HAMAP" id="MF_03056">
    <property type="entry name" value="TRM82"/>
    <property type="match status" value="1"/>
</dbReference>
<evidence type="ECO:0000256" key="4">
    <source>
        <dbReference type="ARBA" id="ARBA00022737"/>
    </source>
</evidence>
<keyword evidence="3 6" id="KW-0819">tRNA processing</keyword>
<dbReference type="Gene3D" id="2.130.10.10">
    <property type="entry name" value="YVTN repeat-like/Quinoprotein amine dehydrogenase"/>
    <property type="match status" value="2"/>
</dbReference>
<dbReference type="InterPro" id="IPR001680">
    <property type="entry name" value="WD40_rpt"/>
</dbReference>
<keyword evidence="5 6" id="KW-0539">Nucleus</keyword>
<comment type="subcellular location">
    <subcellularLocation>
        <location evidence="1 6">Nucleus</location>
    </subcellularLocation>
</comment>
<feature type="compositionally biased region" description="Basic and acidic residues" evidence="7">
    <location>
        <begin position="49"/>
        <end position="60"/>
    </location>
</feature>
<dbReference type="InterPro" id="IPR028884">
    <property type="entry name" value="Trm82"/>
</dbReference>
<dbReference type="PANTHER" id="PTHR16288">
    <property type="entry name" value="WD40 REPEAT PROTEIN 4"/>
    <property type="match status" value="1"/>
</dbReference>
<dbReference type="OrthoDB" id="339900at2759"/>
<evidence type="ECO:0000256" key="1">
    <source>
        <dbReference type="ARBA" id="ARBA00004123"/>
    </source>
</evidence>
<sequence>MAHPYQCIQVCKPDPQNQEKWMILGACGPNVVSCISNGITAIWPMQNDRFKEDDPKEPPGKKLKLANPTEERPNVSQMLVSSDSQYLVTVTAEDKCVHVFHITADGHLQELTQRSMPKRPCAITLTADNSTILCADKFGDVYALPLLPSPEEAEVLPKPATEAAEATPQKTFIPAATPLTVHSGRNRKALEAQLKQATQQMKTKEPLKFKHELLLGHVSMLTDIAYATVDPQEAGRQPRNYILTADRDEHIRISRGAPQSHIIEGFCQGHQEFVSKLCLIKPGLLVSGGGDSHLFVWDWLNCQLLKRIDVKNRVLDFFKDHPQYIATLEGQEEINIAISGLWAIPGGESKESVLVACEGVPALFHFMITIGQADPDVCHVLPLVGNPLDFAMLDLALDGIIAVVSVDNVHEPGSTSSRRQGDRPSRLQLFKINSSERWESYSGMTETLQWFSCEAPGGRAAGGEATAPGQVTVEDMSAGAGEKVMRDLLYGVENLRKRAGADE</sequence>
<comment type="function">
    <text evidence="6">Required for the formation of N(7)-methylguanine at position 46 (m7G46) in tRNA. In the complex, it is required to stabilize and induce conformational changes of the catalytic subunit.</text>
</comment>
<dbReference type="SUPFAM" id="SSF50978">
    <property type="entry name" value="WD40 repeat-like"/>
    <property type="match status" value="1"/>
</dbReference>
<keyword evidence="4 6" id="KW-0677">Repeat</keyword>
<keyword evidence="2 6" id="KW-0853">WD repeat</keyword>
<dbReference type="Proteomes" id="UP000250140">
    <property type="component" value="Unassembled WGS sequence"/>
</dbReference>
<dbReference type="GO" id="GO:0005829">
    <property type="term" value="C:cytosol"/>
    <property type="evidence" value="ECO:0007669"/>
    <property type="project" value="TreeGrafter"/>
</dbReference>
<keyword evidence="9" id="KW-1185">Reference proteome</keyword>
<evidence type="ECO:0000313" key="9">
    <source>
        <dbReference type="Proteomes" id="UP000250140"/>
    </source>
</evidence>
<name>A0A8E2F5M3_9PEZI</name>
<accession>A0A8E2F5M3</accession>
<dbReference type="GO" id="GO:0043527">
    <property type="term" value="C:tRNA methyltransferase complex"/>
    <property type="evidence" value="ECO:0007669"/>
    <property type="project" value="TreeGrafter"/>
</dbReference>
<dbReference type="EMBL" id="KV749127">
    <property type="protein sequence ID" value="OCL11005.1"/>
    <property type="molecule type" value="Genomic_DNA"/>
</dbReference>
<evidence type="ECO:0000256" key="5">
    <source>
        <dbReference type="ARBA" id="ARBA00023242"/>
    </source>
</evidence>
<proteinExistence type="inferred from homology"/>
<protein>
    <submittedName>
        <fullName evidence="8">Guanine-N(7)--methyltransferase subunit TRM82</fullName>
    </submittedName>
</protein>
<keyword evidence="8" id="KW-0489">Methyltransferase</keyword>
<dbReference type="GO" id="GO:0008168">
    <property type="term" value="F:methyltransferase activity"/>
    <property type="evidence" value="ECO:0007669"/>
    <property type="project" value="UniProtKB-KW"/>
</dbReference>
<evidence type="ECO:0000313" key="8">
    <source>
        <dbReference type="EMBL" id="OCL11005.1"/>
    </source>
</evidence>
<dbReference type="AlphaFoldDB" id="A0A8E2F5M3"/>
<dbReference type="GO" id="GO:0005634">
    <property type="term" value="C:nucleus"/>
    <property type="evidence" value="ECO:0007669"/>
    <property type="project" value="UniProtKB-SubCell"/>
</dbReference>
<comment type="similarity">
    <text evidence="6">Belongs to the WD repeat TRM82 family.</text>
</comment>
<dbReference type="UniPathway" id="UPA00989"/>
<comment type="pathway">
    <text evidence="6">tRNA modification; N(7)-methylguanine-tRNA biosynthesis.</text>
</comment>
<dbReference type="InterPro" id="IPR015943">
    <property type="entry name" value="WD40/YVTN_repeat-like_dom_sf"/>
</dbReference>
<gene>
    <name evidence="8" type="ORF">AOQ84DRAFT_430586</name>
</gene>
<dbReference type="GO" id="GO:0106004">
    <property type="term" value="P:tRNA (guanine-N7)-methylation"/>
    <property type="evidence" value="ECO:0007669"/>
    <property type="project" value="UniProtKB-UniRule"/>
</dbReference>
<evidence type="ECO:0000256" key="2">
    <source>
        <dbReference type="ARBA" id="ARBA00022574"/>
    </source>
</evidence>
<evidence type="ECO:0000256" key="6">
    <source>
        <dbReference type="HAMAP-Rule" id="MF_03056"/>
    </source>
</evidence>
<reference evidence="8 9" key="1">
    <citation type="journal article" date="2016" name="Nat. Commun.">
        <title>Ectomycorrhizal ecology is imprinted in the genome of the dominant symbiotic fungus Cenococcum geophilum.</title>
        <authorList>
            <consortium name="DOE Joint Genome Institute"/>
            <person name="Peter M."/>
            <person name="Kohler A."/>
            <person name="Ohm R.A."/>
            <person name="Kuo A."/>
            <person name="Krutzmann J."/>
            <person name="Morin E."/>
            <person name="Arend M."/>
            <person name="Barry K.W."/>
            <person name="Binder M."/>
            <person name="Choi C."/>
            <person name="Clum A."/>
            <person name="Copeland A."/>
            <person name="Grisel N."/>
            <person name="Haridas S."/>
            <person name="Kipfer T."/>
            <person name="LaButti K."/>
            <person name="Lindquist E."/>
            <person name="Lipzen A."/>
            <person name="Maire R."/>
            <person name="Meier B."/>
            <person name="Mihaltcheva S."/>
            <person name="Molinier V."/>
            <person name="Murat C."/>
            <person name="Poggeler S."/>
            <person name="Quandt C.A."/>
            <person name="Sperisen C."/>
            <person name="Tritt A."/>
            <person name="Tisserant E."/>
            <person name="Crous P.W."/>
            <person name="Henrissat B."/>
            <person name="Nehls U."/>
            <person name="Egli S."/>
            <person name="Spatafora J.W."/>
            <person name="Grigoriev I.V."/>
            <person name="Martin F.M."/>
        </authorList>
    </citation>
    <scope>NUCLEOTIDE SEQUENCE [LARGE SCALE GENOMIC DNA]</scope>
    <source>
        <strain evidence="8 9">CBS 207.34</strain>
    </source>
</reference>
<evidence type="ECO:0000256" key="7">
    <source>
        <dbReference type="SAM" id="MobiDB-lite"/>
    </source>
</evidence>
<feature type="region of interest" description="Disordered" evidence="7">
    <location>
        <begin position="49"/>
        <end position="71"/>
    </location>
</feature>
<dbReference type="PANTHER" id="PTHR16288:SF0">
    <property type="entry name" value="TRNA (GUANINE-N(7)-)-METHYLTRANSFERASE NON-CATALYTIC SUBUNIT WDR4"/>
    <property type="match status" value="1"/>
</dbReference>
<dbReference type="InterPro" id="IPR036322">
    <property type="entry name" value="WD40_repeat_dom_sf"/>
</dbReference>